<sequence>MKYNKSDLNVSIVFYETYKNSDDISEKLTIFLNLLEFLNNDNYVKSILVVDNSPVDKIKKNLQNFKKVKYVFVNRNIGFSKGHNLSKKYLKKSKFHLILNPDIVLEDKNLLKDIIDFLDTNNDVAMIQPLICDYIGENIQYLCKKNPSLLIQIIRGFFRKKIKKFSFLYKYNFNYEMRNIAYSNSIVESQYLSGAFMLCRREILDKVDWFDERYFMYLEDADLTRKLSKHGKCVHNPSFKIRHVWAKGSHNNNHLKMIAIISFVKYSFKWGLKLY</sequence>
<dbReference type="GO" id="GO:0016740">
    <property type="term" value="F:transferase activity"/>
    <property type="evidence" value="ECO:0007669"/>
    <property type="project" value="UniProtKB-KW"/>
</dbReference>
<organism evidence="1 2">
    <name type="scientific">Prochlorococcus marinus str. XMU1401</name>
    <dbReference type="NCBI Taxonomy" id="2052594"/>
    <lineage>
        <taxon>Bacteria</taxon>
        <taxon>Bacillati</taxon>
        <taxon>Cyanobacteriota</taxon>
        <taxon>Cyanophyceae</taxon>
        <taxon>Synechococcales</taxon>
        <taxon>Prochlorococcaceae</taxon>
        <taxon>Prochlorococcus</taxon>
    </lineage>
</organism>
<protein>
    <submittedName>
        <fullName evidence="1">Glycosyltransferase family 2 protein</fullName>
    </submittedName>
</protein>
<proteinExistence type="predicted"/>
<dbReference type="Gene3D" id="3.90.550.10">
    <property type="entry name" value="Spore Coat Polysaccharide Biosynthesis Protein SpsA, Chain A"/>
    <property type="match status" value="1"/>
</dbReference>
<comment type="caution">
    <text evidence="1">The sequence shown here is derived from an EMBL/GenBank/DDBJ whole genome shotgun (WGS) entry which is preliminary data.</text>
</comment>
<dbReference type="InterPro" id="IPR029044">
    <property type="entry name" value="Nucleotide-diphossugar_trans"/>
</dbReference>
<name>A0A8I2BKR9_PROMR</name>
<dbReference type="RefSeq" id="WP_100883939.1">
    <property type="nucleotide sequence ID" value="NZ_JAAORC010000002.1"/>
</dbReference>
<accession>A0A8I2BKR9</accession>
<dbReference type="AlphaFoldDB" id="A0A8I2BKR9"/>
<dbReference type="SUPFAM" id="SSF53448">
    <property type="entry name" value="Nucleotide-diphospho-sugar transferases"/>
    <property type="match status" value="1"/>
</dbReference>
<gene>
    <name evidence="1" type="ORF">HA142_07180</name>
</gene>
<dbReference type="PANTHER" id="PTHR43179:SF10">
    <property type="entry name" value="GLYCOSYL TRANSFERASE"/>
    <property type="match status" value="1"/>
</dbReference>
<keyword evidence="1" id="KW-0808">Transferase</keyword>
<evidence type="ECO:0000313" key="1">
    <source>
        <dbReference type="EMBL" id="MBO8223294.1"/>
    </source>
</evidence>
<reference evidence="1" key="1">
    <citation type="submission" date="2020-03" db="EMBL/GenBank/DDBJ databases">
        <title>Genome differentiation and subclade ecological adaptation of Prochlorococcus HLII clade in the global ocean.</title>
        <authorList>
            <person name="Yan W."/>
            <person name="Fen X."/>
            <person name="Zhang W."/>
        </authorList>
    </citation>
    <scope>NUCLEOTIDE SEQUENCE</scope>
    <source>
        <strain evidence="1">XMU1401</strain>
    </source>
</reference>
<evidence type="ECO:0000313" key="2">
    <source>
        <dbReference type="Proteomes" id="UP000666562"/>
    </source>
</evidence>
<dbReference type="Proteomes" id="UP000666562">
    <property type="component" value="Unassembled WGS sequence"/>
</dbReference>
<dbReference type="Pfam" id="PF13641">
    <property type="entry name" value="Glyco_tranf_2_3"/>
    <property type="match status" value="1"/>
</dbReference>
<dbReference type="PANTHER" id="PTHR43179">
    <property type="entry name" value="RHAMNOSYLTRANSFERASE WBBL"/>
    <property type="match status" value="1"/>
</dbReference>
<dbReference type="EMBL" id="JAAORC010000002">
    <property type="protein sequence ID" value="MBO8223294.1"/>
    <property type="molecule type" value="Genomic_DNA"/>
</dbReference>